<proteinExistence type="predicted"/>
<gene>
    <name evidence="1" type="ORF">DC077_00195</name>
</gene>
<comment type="caution">
    <text evidence="1">The sequence shown here is derived from an EMBL/GenBank/DDBJ whole genome shotgun (WGS) entry which is preliminary data.</text>
</comment>
<organism evidence="1 2">
    <name type="scientific">Ignatzschineria cameli</name>
    <dbReference type="NCBI Taxonomy" id="2182793"/>
    <lineage>
        <taxon>Bacteria</taxon>
        <taxon>Pseudomonadati</taxon>
        <taxon>Pseudomonadota</taxon>
        <taxon>Gammaproteobacteria</taxon>
        <taxon>Cardiobacteriales</taxon>
        <taxon>Ignatzschineriaceae</taxon>
        <taxon>Ignatzschineria</taxon>
    </lineage>
</organism>
<dbReference type="Proteomes" id="UP000245059">
    <property type="component" value="Unassembled WGS sequence"/>
</dbReference>
<dbReference type="AlphaFoldDB" id="A0A2U2ASM9"/>
<dbReference type="SUPFAM" id="SSF56059">
    <property type="entry name" value="Glutathione synthetase ATP-binding domain-like"/>
    <property type="match status" value="1"/>
</dbReference>
<dbReference type="RefSeq" id="WP_109217719.1">
    <property type="nucleotide sequence ID" value="NZ_QEWW01000001.1"/>
</dbReference>
<evidence type="ECO:0000313" key="1">
    <source>
        <dbReference type="EMBL" id="PWD87744.1"/>
    </source>
</evidence>
<reference evidence="2" key="1">
    <citation type="submission" date="2018-05" db="EMBL/GenBank/DDBJ databases">
        <title>Ignatzschineria dubaiensis sp. nov., isolated from necrotic foot tissues of dromedaries (Camelus dromedarius) and associated maggots in Dubai, United Arab Emirates.</title>
        <authorList>
            <person name="Tsang C.C."/>
            <person name="Tang J.Y.M."/>
            <person name="Fong J.Y.H."/>
            <person name="Kinne J."/>
            <person name="Lee H.H."/>
            <person name="Joseph M."/>
            <person name="Jose S."/>
            <person name="Schuster R.K."/>
            <person name="Tang Y."/>
            <person name="Sivakumar S."/>
            <person name="Chen J.H.K."/>
            <person name="Teng J.L.L."/>
            <person name="Lau S.K.P."/>
            <person name="Wernery U."/>
            <person name="Woo P.C.Y."/>
        </authorList>
    </citation>
    <scope>NUCLEOTIDE SEQUENCE [LARGE SCALE GENOMIC DNA]</scope>
    <source>
        <strain evidence="2">UAE-HKU57</strain>
    </source>
</reference>
<sequence length="162" mass="18531">MVEELLVGESSIARDIKCYSFYGEVGLILETKRMPQIERCWYDADLNYVDIGKYSNRLFKGSRDDLLELIKVANKLSSELPSPFVRIDFLYCNGQFYVGEFTPLPGSFWIINQEWDEKLGVLFGQASVRLAHDISLGKIFNNYLATPKTEALAMDLIKSQID</sequence>
<evidence type="ECO:0008006" key="3">
    <source>
        <dbReference type="Google" id="ProtNLM"/>
    </source>
</evidence>
<evidence type="ECO:0000313" key="2">
    <source>
        <dbReference type="Proteomes" id="UP000245059"/>
    </source>
</evidence>
<dbReference type="EMBL" id="QEWW01000001">
    <property type="protein sequence ID" value="PWD87744.1"/>
    <property type="molecule type" value="Genomic_DNA"/>
</dbReference>
<dbReference type="Pfam" id="PF14305">
    <property type="entry name" value="ATPgrasp_TupA"/>
    <property type="match status" value="1"/>
</dbReference>
<protein>
    <recommendedName>
        <fullName evidence="3">ATP-grasp domain-containing protein</fullName>
    </recommendedName>
</protein>
<accession>A0A2U2ASM9</accession>
<dbReference type="InterPro" id="IPR029465">
    <property type="entry name" value="ATPgrasp_TupA"/>
</dbReference>
<name>A0A2U2ASM9_9GAMM</name>